<dbReference type="EMBL" id="JALLPJ020001267">
    <property type="protein sequence ID" value="KAL3772432.1"/>
    <property type="molecule type" value="Genomic_DNA"/>
</dbReference>
<feature type="domain" description="Methyltransferase type 11" evidence="1">
    <location>
        <begin position="103"/>
        <end position="216"/>
    </location>
</feature>
<keyword evidence="3" id="KW-1185">Reference proteome</keyword>
<evidence type="ECO:0000313" key="3">
    <source>
        <dbReference type="Proteomes" id="UP001530400"/>
    </source>
</evidence>
<evidence type="ECO:0000313" key="2">
    <source>
        <dbReference type="EMBL" id="KAL3772432.1"/>
    </source>
</evidence>
<dbReference type="Proteomes" id="UP001530400">
    <property type="component" value="Unassembled WGS sequence"/>
</dbReference>
<gene>
    <name evidence="2" type="ORF">ACHAWO_004358</name>
</gene>
<reference evidence="2 3" key="1">
    <citation type="submission" date="2024-10" db="EMBL/GenBank/DDBJ databases">
        <title>Updated reference genomes for cyclostephanoid diatoms.</title>
        <authorList>
            <person name="Roberts W.R."/>
            <person name="Alverson A.J."/>
        </authorList>
    </citation>
    <scope>NUCLEOTIDE SEQUENCE [LARGE SCALE GENOMIC DNA]</scope>
    <source>
        <strain evidence="2 3">AJA010-31</strain>
    </source>
</reference>
<organism evidence="2 3">
    <name type="scientific">Cyclotella atomus</name>
    <dbReference type="NCBI Taxonomy" id="382360"/>
    <lineage>
        <taxon>Eukaryota</taxon>
        <taxon>Sar</taxon>
        <taxon>Stramenopiles</taxon>
        <taxon>Ochrophyta</taxon>
        <taxon>Bacillariophyta</taxon>
        <taxon>Coscinodiscophyceae</taxon>
        <taxon>Thalassiosirophycidae</taxon>
        <taxon>Stephanodiscales</taxon>
        <taxon>Stephanodiscaceae</taxon>
        <taxon>Cyclotella</taxon>
    </lineage>
</organism>
<proteinExistence type="predicted"/>
<dbReference type="PANTHER" id="PTHR43591:SF24">
    <property type="entry name" value="2-METHOXY-6-POLYPRENYL-1,4-BENZOQUINOL METHYLASE, MITOCHONDRIAL"/>
    <property type="match status" value="1"/>
</dbReference>
<dbReference type="PANTHER" id="PTHR43591">
    <property type="entry name" value="METHYLTRANSFERASE"/>
    <property type="match status" value="1"/>
</dbReference>
<dbReference type="SUPFAM" id="SSF53335">
    <property type="entry name" value="S-adenosyl-L-methionine-dependent methyltransferases"/>
    <property type="match status" value="1"/>
</dbReference>
<protein>
    <recommendedName>
        <fullName evidence="1">Methyltransferase type 11 domain-containing protein</fullName>
    </recommendedName>
</protein>
<dbReference type="Gene3D" id="3.40.50.150">
    <property type="entry name" value="Vaccinia Virus protein VP39"/>
    <property type="match status" value="1"/>
</dbReference>
<comment type="caution">
    <text evidence="2">The sequence shown here is derived from an EMBL/GenBank/DDBJ whole genome shotgun (WGS) entry which is preliminary data.</text>
</comment>
<sequence length="353" mass="39058">MMINAFSHMSVAAAAAARRHRSINFISPLMGRSPSAMLMSSGLSEEEKHERFLLMEHENWEEGFEAYDNGFGPLTQQTIPTLLSKAGFPPSKDDKRGYPYALLDVATGPGFVLTAALDQALKSPREFDVQFTGLDITQNFLSLAKQRVEAQLSQHKVGSNQINVQFIVGNAEKLSMKFPKNTFDSIVCNFGILHFFSPDDFLSEAYRVLRPGGKVSFSAWAPPSRTEGFGITLQSVAEVGNPNVDLPEGPDFFRFGNADEAMMTMQTLGFENVESVESEMKWNNVKDGQMLYDVLSNGTVRTKELLRRQSAEQTEAIKSLVAKKYNELTNGATRPLNMPAVVTSGQKPNSHSK</sequence>
<name>A0ABD3NCQ8_9STRA</name>
<dbReference type="InterPro" id="IPR013216">
    <property type="entry name" value="Methyltransf_11"/>
</dbReference>
<dbReference type="AlphaFoldDB" id="A0ABD3NCQ8"/>
<evidence type="ECO:0000259" key="1">
    <source>
        <dbReference type="Pfam" id="PF08241"/>
    </source>
</evidence>
<dbReference type="Pfam" id="PF08241">
    <property type="entry name" value="Methyltransf_11"/>
    <property type="match status" value="1"/>
</dbReference>
<dbReference type="CDD" id="cd02440">
    <property type="entry name" value="AdoMet_MTases"/>
    <property type="match status" value="1"/>
</dbReference>
<accession>A0ABD3NCQ8</accession>
<dbReference type="InterPro" id="IPR029063">
    <property type="entry name" value="SAM-dependent_MTases_sf"/>
</dbReference>